<evidence type="ECO:0000313" key="3">
    <source>
        <dbReference type="Proteomes" id="UP000006062"/>
    </source>
</evidence>
<dbReference type="KEGG" id="tvi:Thivi_3036"/>
<sequence length="361" mass="38012">MKARSPLWKTGTLLTALSLVAPASSALTFNFTDAGGVAAGSAAALGFQAAADLWSSLFTDDVTVNIEVGFTDLGAGILGQSSSTHALVSYDSFRNALTADQTSVFDAAAVSNLPTGSSVPLWVNYTANNPNGSGGAASYLDNDGDDNNSWINLTAANAKALGFNVGSGLDARISFSTAFNWDFDDSDGISSSYFDFIGIAAHEMGHALGFISGVDILDINSPNGTTYYDDDEFIFVSTLDLFRYSTESLAQDALDWSADKRDKYFSIDGGNTPLASFATGKTHGDGRQASHWKDKQGLGLMDPTAAPGEYLQITDYDLLAFDVIGWDLNLEPIPAPGSLALMLAGVAGIGGSLRRRPERSR</sequence>
<dbReference type="GO" id="GO:0008237">
    <property type="term" value="F:metallopeptidase activity"/>
    <property type="evidence" value="ECO:0007669"/>
    <property type="project" value="InterPro"/>
</dbReference>
<keyword evidence="1" id="KW-0732">Signal</keyword>
<dbReference type="EMBL" id="CP003154">
    <property type="protein sequence ID" value="AFL74916.1"/>
    <property type="molecule type" value="Genomic_DNA"/>
</dbReference>
<dbReference type="STRING" id="765911.Thivi_3036"/>
<dbReference type="NCBIfam" id="NF038122">
    <property type="entry name" value="metallo_LGF"/>
    <property type="match status" value="1"/>
</dbReference>
<evidence type="ECO:0000256" key="1">
    <source>
        <dbReference type="SAM" id="SignalP"/>
    </source>
</evidence>
<dbReference type="AlphaFoldDB" id="I3YD48"/>
<evidence type="ECO:0000313" key="2">
    <source>
        <dbReference type="EMBL" id="AFL74916.1"/>
    </source>
</evidence>
<protein>
    <submittedName>
        <fullName evidence="2">PEP-CTERM motif protein</fullName>
    </submittedName>
</protein>
<dbReference type="HOGENOM" id="CLU_031041_1_0_6"/>
<dbReference type="SUPFAM" id="SSF55486">
    <property type="entry name" value="Metalloproteases ('zincins'), catalytic domain"/>
    <property type="match status" value="2"/>
</dbReference>
<dbReference type="InterPro" id="IPR024079">
    <property type="entry name" value="MetalloPept_cat_dom_sf"/>
</dbReference>
<accession>I3YD48</accession>
<dbReference type="Gene3D" id="3.40.390.10">
    <property type="entry name" value="Collagenase (Catalytic Domain)"/>
    <property type="match status" value="1"/>
</dbReference>
<dbReference type="eggNOG" id="COG2931">
    <property type="taxonomic scope" value="Bacteria"/>
</dbReference>
<gene>
    <name evidence="2" type="ordered locus">Thivi_3036</name>
</gene>
<keyword evidence="3" id="KW-1185">Reference proteome</keyword>
<feature type="signal peptide" evidence="1">
    <location>
        <begin position="1"/>
        <end position="25"/>
    </location>
</feature>
<proteinExistence type="predicted"/>
<organism evidence="2 3">
    <name type="scientific">Thiocystis violascens (strain ATCC 17096 / DSM 198 / 6111)</name>
    <name type="common">Chromatium violascens</name>
    <dbReference type="NCBI Taxonomy" id="765911"/>
    <lineage>
        <taxon>Bacteria</taxon>
        <taxon>Pseudomonadati</taxon>
        <taxon>Pseudomonadota</taxon>
        <taxon>Gammaproteobacteria</taxon>
        <taxon>Chromatiales</taxon>
        <taxon>Chromatiaceae</taxon>
        <taxon>Thiocystis</taxon>
    </lineage>
</organism>
<name>I3YD48_THIV6</name>
<reference evidence="2 3" key="1">
    <citation type="submission" date="2012-06" db="EMBL/GenBank/DDBJ databases">
        <title>Complete sequence of Thiocystis violascens DSM 198.</title>
        <authorList>
            <consortium name="US DOE Joint Genome Institute"/>
            <person name="Lucas S."/>
            <person name="Han J."/>
            <person name="Lapidus A."/>
            <person name="Cheng J.-F."/>
            <person name="Goodwin L."/>
            <person name="Pitluck S."/>
            <person name="Peters L."/>
            <person name="Ovchinnikova G."/>
            <person name="Teshima H."/>
            <person name="Detter J.C."/>
            <person name="Han C."/>
            <person name="Tapia R."/>
            <person name="Land M."/>
            <person name="Hauser L."/>
            <person name="Kyrpides N."/>
            <person name="Ivanova N."/>
            <person name="Pagani I."/>
            <person name="Vogl K."/>
            <person name="Liu Z."/>
            <person name="Frigaard N.-U."/>
            <person name="Bryant D."/>
            <person name="Woyke T."/>
        </authorList>
    </citation>
    <scope>NUCLEOTIDE SEQUENCE [LARGE SCALE GENOMIC DNA]</scope>
    <source>
        <strain evidence="3">ATCC 17096 / DSM 198 / 6111</strain>
    </source>
</reference>
<dbReference type="Proteomes" id="UP000006062">
    <property type="component" value="Chromosome"/>
</dbReference>
<feature type="chain" id="PRO_5003683139" evidence="1">
    <location>
        <begin position="26"/>
        <end position="361"/>
    </location>
</feature>